<dbReference type="GO" id="GO:0000398">
    <property type="term" value="P:mRNA splicing, via spliceosome"/>
    <property type="evidence" value="ECO:0007669"/>
    <property type="project" value="TreeGrafter"/>
</dbReference>
<proteinExistence type="inferred from homology"/>
<feature type="compositionally biased region" description="Low complexity" evidence="9">
    <location>
        <begin position="813"/>
        <end position="822"/>
    </location>
</feature>
<feature type="region of interest" description="Disordered" evidence="9">
    <location>
        <begin position="660"/>
        <end position="887"/>
    </location>
</feature>
<evidence type="ECO:0000313" key="11">
    <source>
        <dbReference type="EMBL" id="PHH51112.1"/>
    </source>
</evidence>
<dbReference type="SMART" id="SM00544">
    <property type="entry name" value="MA3"/>
    <property type="match status" value="1"/>
</dbReference>
<feature type="compositionally biased region" description="Low complexity" evidence="9">
    <location>
        <begin position="715"/>
        <end position="734"/>
    </location>
</feature>
<evidence type="ECO:0000256" key="8">
    <source>
        <dbReference type="ARBA" id="ARBA00069506"/>
    </source>
</evidence>
<dbReference type="FunFam" id="1.25.40.180:FF:000004">
    <property type="entry name" value="pre-mRNA-splicing factor CWC22 homolog"/>
    <property type="match status" value="1"/>
</dbReference>
<dbReference type="GO" id="GO:0003723">
    <property type="term" value="F:RNA binding"/>
    <property type="evidence" value="ECO:0007669"/>
    <property type="project" value="InterPro"/>
</dbReference>
<keyword evidence="12" id="KW-1185">Reference proteome</keyword>
<evidence type="ECO:0000313" key="12">
    <source>
        <dbReference type="Proteomes" id="UP000222788"/>
    </source>
</evidence>
<feature type="compositionally biased region" description="Basic residues" evidence="9">
    <location>
        <begin position="78"/>
        <end position="89"/>
    </location>
</feature>
<dbReference type="PANTHER" id="PTHR18034:SF3">
    <property type="entry name" value="PRE-MRNA-SPLICING FACTOR CWC22 HOMOLOG"/>
    <property type="match status" value="1"/>
</dbReference>
<keyword evidence="6" id="KW-0539">Nucleus</keyword>
<dbReference type="Gene3D" id="1.25.40.180">
    <property type="match status" value="1"/>
</dbReference>
<dbReference type="InterPro" id="IPR003890">
    <property type="entry name" value="MIF4G-like_typ-3"/>
</dbReference>
<dbReference type="InterPro" id="IPR016024">
    <property type="entry name" value="ARM-type_fold"/>
</dbReference>
<keyword evidence="5" id="KW-0508">mRNA splicing</keyword>
<dbReference type="Proteomes" id="UP000222788">
    <property type="component" value="Unassembled WGS sequence"/>
</dbReference>
<evidence type="ECO:0000256" key="3">
    <source>
        <dbReference type="ARBA" id="ARBA00022664"/>
    </source>
</evidence>
<feature type="domain" description="MI" evidence="10">
    <location>
        <begin position="464"/>
        <end position="580"/>
    </location>
</feature>
<feature type="region of interest" description="Disordered" evidence="9">
    <location>
        <begin position="1"/>
        <end position="124"/>
    </location>
</feature>
<gene>
    <name evidence="11" type="primary">cwc22</name>
    <name evidence="11" type="ORF">CFIMG_005146RA</name>
</gene>
<evidence type="ECO:0000256" key="5">
    <source>
        <dbReference type="ARBA" id="ARBA00023187"/>
    </source>
</evidence>
<evidence type="ECO:0000256" key="9">
    <source>
        <dbReference type="SAM" id="MobiDB-lite"/>
    </source>
</evidence>
<feature type="compositionally biased region" description="Low complexity" evidence="9">
    <location>
        <begin position="782"/>
        <end position="791"/>
    </location>
</feature>
<evidence type="ECO:0000256" key="6">
    <source>
        <dbReference type="ARBA" id="ARBA00023242"/>
    </source>
</evidence>
<reference evidence="11 12" key="2">
    <citation type="journal article" date="2013" name="IMA Fungus">
        <title>IMA Genome-F 1: Ceratocystis fimbriata: Draft nuclear genome sequence for the plant pathogen, Ceratocystis fimbriata.</title>
        <authorList>
            <person name="Wilken P.M."/>
            <person name="Steenkamp E.T."/>
            <person name="Wingfield M.J."/>
            <person name="de Beer Z.W."/>
            <person name="Wingfield B.D."/>
        </authorList>
    </citation>
    <scope>NUCLEOTIDE SEQUENCE [LARGE SCALE GENOMIC DNA]</scope>
    <source>
        <strain evidence="11 12">CBS 114723</strain>
    </source>
</reference>
<feature type="compositionally biased region" description="Low complexity" evidence="9">
    <location>
        <begin position="743"/>
        <end position="757"/>
    </location>
</feature>
<comment type="similarity">
    <text evidence="2">Belongs to the CWC22 family.</text>
</comment>
<feature type="compositionally biased region" description="Pro residues" evidence="9">
    <location>
        <begin position="877"/>
        <end position="887"/>
    </location>
</feature>
<dbReference type="Pfam" id="PF02854">
    <property type="entry name" value="MIF4G"/>
    <property type="match status" value="1"/>
</dbReference>
<name>A0A2C5WZE3_9PEZI</name>
<feature type="compositionally biased region" description="Basic residues" evidence="9">
    <location>
        <begin position="13"/>
        <end position="22"/>
    </location>
</feature>
<organism evidence="11 12">
    <name type="scientific">Ceratocystis fimbriata CBS 114723</name>
    <dbReference type="NCBI Taxonomy" id="1035309"/>
    <lineage>
        <taxon>Eukaryota</taxon>
        <taxon>Fungi</taxon>
        <taxon>Dikarya</taxon>
        <taxon>Ascomycota</taxon>
        <taxon>Pezizomycotina</taxon>
        <taxon>Sordariomycetes</taxon>
        <taxon>Hypocreomycetidae</taxon>
        <taxon>Microascales</taxon>
        <taxon>Ceratocystidaceae</taxon>
        <taxon>Ceratocystis</taxon>
    </lineage>
</organism>
<dbReference type="OrthoDB" id="3938623at2759"/>
<feature type="region of interest" description="Disordered" evidence="9">
    <location>
        <begin position="424"/>
        <end position="457"/>
    </location>
</feature>
<reference evidence="11 12" key="1">
    <citation type="journal article" date="2013" name="Fungal Biol.">
        <title>Analysis of microsatellite markers in the genome of the plant pathogen Ceratocystis fimbriata.</title>
        <authorList>
            <person name="Simpson M.C."/>
            <person name="Wilken P.M."/>
            <person name="Coetzee M.P."/>
            <person name="Wingfield M.J."/>
            <person name="Wingfield B.D."/>
        </authorList>
    </citation>
    <scope>NUCLEOTIDE SEQUENCE [LARGE SCALE GENOMIC DNA]</scope>
    <source>
        <strain evidence="11 12">CBS 114723</strain>
    </source>
</reference>
<feature type="compositionally biased region" description="Low complexity" evidence="9">
    <location>
        <begin position="676"/>
        <end position="699"/>
    </location>
</feature>
<feature type="compositionally biased region" description="Low complexity" evidence="9">
    <location>
        <begin position="37"/>
        <end position="51"/>
    </location>
</feature>
<dbReference type="Pfam" id="PF02847">
    <property type="entry name" value="MA3"/>
    <property type="match status" value="1"/>
</dbReference>
<feature type="compositionally biased region" description="Polar residues" evidence="9">
    <location>
        <begin position="25"/>
        <end position="36"/>
    </location>
</feature>
<feature type="compositionally biased region" description="Basic residues" evidence="9">
    <location>
        <begin position="823"/>
        <end position="849"/>
    </location>
</feature>
<keyword evidence="3" id="KW-0507">mRNA processing</keyword>
<dbReference type="EMBL" id="APWK03000103">
    <property type="protein sequence ID" value="PHH51112.1"/>
    <property type="molecule type" value="Genomic_DNA"/>
</dbReference>
<comment type="caution">
    <text evidence="11">The sequence shown here is derived from an EMBL/GenBank/DDBJ whole genome shotgun (WGS) entry which is preliminary data.</text>
</comment>
<feature type="compositionally biased region" description="Basic residues" evidence="9">
    <location>
        <begin position="797"/>
        <end position="812"/>
    </location>
</feature>
<comment type="subcellular location">
    <subcellularLocation>
        <location evidence="1">Nucleus</location>
    </subcellularLocation>
</comment>
<protein>
    <recommendedName>
        <fullName evidence="7">Pre-mRNA-splicing factor CWC22</fullName>
    </recommendedName>
    <alternativeName>
        <fullName evidence="8">Pre-mRNA-splicing factor cwc22</fullName>
    </alternativeName>
</protein>
<evidence type="ECO:0000256" key="7">
    <source>
        <dbReference type="ARBA" id="ARBA00040804"/>
    </source>
</evidence>
<evidence type="ECO:0000256" key="2">
    <source>
        <dbReference type="ARBA" id="ARBA00006856"/>
    </source>
</evidence>
<dbReference type="PROSITE" id="PS51366">
    <property type="entry name" value="MI"/>
    <property type="match status" value="1"/>
</dbReference>
<dbReference type="AlphaFoldDB" id="A0A2C5WZE3"/>
<keyword evidence="4" id="KW-0747">Spliceosome</keyword>
<evidence type="ECO:0000256" key="4">
    <source>
        <dbReference type="ARBA" id="ARBA00022728"/>
    </source>
</evidence>
<evidence type="ECO:0000259" key="10">
    <source>
        <dbReference type="PROSITE" id="PS51366"/>
    </source>
</evidence>
<dbReference type="PANTHER" id="PTHR18034">
    <property type="entry name" value="CELL CYCLE CONTROL PROTEIN CWF22-RELATED"/>
    <property type="match status" value="1"/>
</dbReference>
<dbReference type="InterPro" id="IPR003891">
    <property type="entry name" value="Initiation_fac_eIF4g_MI"/>
</dbReference>
<dbReference type="SMART" id="SM00543">
    <property type="entry name" value="MIF4G"/>
    <property type="match status" value="1"/>
</dbReference>
<dbReference type="SUPFAM" id="SSF48371">
    <property type="entry name" value="ARM repeat"/>
    <property type="match status" value="1"/>
</dbReference>
<feature type="compositionally biased region" description="Acidic residues" evidence="9">
    <location>
        <begin position="427"/>
        <end position="448"/>
    </location>
</feature>
<accession>A0A2C5WZE3</accession>
<dbReference type="STRING" id="1035309.A0A2C5WZE3"/>
<sequence length="887" mass="101187">MEPRSSSSDPRSRSPHRSKSRSRSLTPQSPHKANATSPARSRASKSVSRSPSRGRSRSRSQPSDVPSENKRSPGASRSRSRSNTRHNARSRSPSRGPSIALHQPPKPSLAASTSEQIEKAEATKQADLKAEYQKLMDLRSGGTYIPPARLRALQAQMGQDDSDEGKRIQQKFHWEALKKAINGLINKCNISNIKHIVPELFEENLVRGRGLFCRSLMKAQSASLGFTPVFAVLCAAVNSRLPQVGELLVSRLILQFRKAFRRNDKKVCLASTTFLAHLTNQQVVHEFLALQILLLLLNKPTDDSVEIAVGFMKEVGEFLSDMQPRPVMLVWDRFREILHEGEIDKRVQYAVEVLFQIRKDNFKDNPAVKEELDIIEEEDMITHKLSLDDEDLKSQDTLNIFKYDPNFEDSEAAYKRLKAEILGEASGSDDESGDDDSDEDDSSDEDDEEKKIEIQDQSNADLVNLRRTIYLTIKSSMDPEEAVHKLIRVKIPVGFEHELPSMIMECCAQEHTYQKFFGLIGERFAKLNRTWTDLFEKQFATTYETIHRFETNRLRNVARFFGHMFAFDGLGWHIFSVIHLNEDETTSSSRIFIKILFQDIAEIIGMKKLRERLSDPQMQQYYEGIFPRDTPRNVRFSINYFTSIGMGVLTEEMREYLLNMPKPSLPAPPTGDQSDSESVSSYSSWSSRSRSRSRSVTPRKSSRGRSRSRSKSYDSRSPSRSLSRSRSWSRSRSPAQRRDRSYSRSVSRSQSPPVSKTRGSRRGRSITRSPEPRHQRARARRNSSSISRSPSVEPRATRRRRNSSFSRSRSRGRSVSQSSSTRSKSRSRSRWSTPPRRRNGNSTRAKRRAPSYSRSPSPVKSKATGKRRRTPSLSRSPSPPPIKRGRR</sequence>
<dbReference type="InterPro" id="IPR050781">
    <property type="entry name" value="CWC22_splicing_factor"/>
</dbReference>
<evidence type="ECO:0000256" key="1">
    <source>
        <dbReference type="ARBA" id="ARBA00004123"/>
    </source>
</evidence>
<feature type="compositionally biased region" description="Basic residues" evidence="9">
    <location>
        <begin position="700"/>
        <end position="710"/>
    </location>
</feature>
<dbReference type="GO" id="GO:0071013">
    <property type="term" value="C:catalytic step 2 spliceosome"/>
    <property type="evidence" value="ECO:0007669"/>
    <property type="project" value="TreeGrafter"/>
</dbReference>